<dbReference type="SUPFAM" id="SSF52777">
    <property type="entry name" value="CoA-dependent acyltransferases"/>
    <property type="match status" value="3"/>
</dbReference>
<dbReference type="InterPro" id="IPR010071">
    <property type="entry name" value="AA_adenyl_dom"/>
</dbReference>
<evidence type="ECO:0000256" key="3">
    <source>
        <dbReference type="ARBA" id="ARBA00022553"/>
    </source>
</evidence>
<dbReference type="Gene3D" id="3.30.559.30">
    <property type="entry name" value="Nonribosomal peptide synthetase, condensation domain"/>
    <property type="match status" value="2"/>
</dbReference>
<dbReference type="GO" id="GO:0043041">
    <property type="term" value="P:amino acid activation for nonribosomal peptide biosynthetic process"/>
    <property type="evidence" value="ECO:0007669"/>
    <property type="project" value="TreeGrafter"/>
</dbReference>
<dbReference type="GO" id="GO:0044550">
    <property type="term" value="P:secondary metabolite biosynthetic process"/>
    <property type="evidence" value="ECO:0007669"/>
    <property type="project" value="TreeGrafter"/>
</dbReference>
<dbReference type="CDD" id="cd19531">
    <property type="entry name" value="LCL_NRPS-like"/>
    <property type="match status" value="1"/>
</dbReference>
<gene>
    <name evidence="5" type="ORF">ECE50_010210</name>
</gene>
<dbReference type="Pfam" id="PF00501">
    <property type="entry name" value="AMP-binding"/>
    <property type="match status" value="1"/>
</dbReference>
<dbReference type="OrthoDB" id="4317020at2"/>
<accession>A0A9Q5GVS5</accession>
<evidence type="ECO:0000259" key="4">
    <source>
        <dbReference type="PROSITE" id="PS50075"/>
    </source>
</evidence>
<reference evidence="5" key="1">
    <citation type="submission" date="2020-05" db="EMBL/GenBank/DDBJ databases">
        <title>Chitinophaga laudate sp. nov., isolated from a tropical peat swamp.</title>
        <authorList>
            <person name="Goh C.B.S."/>
            <person name="Lee M.S."/>
            <person name="Parimannan S."/>
            <person name="Pasbakhsh P."/>
            <person name="Yule C.M."/>
            <person name="Rajandas H."/>
            <person name="Loke S."/>
            <person name="Croft L."/>
            <person name="Tan J.B.L."/>
        </authorList>
    </citation>
    <scope>NUCLEOTIDE SEQUENCE</scope>
    <source>
        <strain evidence="5">Mgbs1</strain>
    </source>
</reference>
<dbReference type="InterPro" id="IPR020806">
    <property type="entry name" value="PKS_PP-bd"/>
</dbReference>
<name>A0A9Q5GVS5_9BACT</name>
<dbReference type="PANTHER" id="PTHR45527">
    <property type="entry name" value="NONRIBOSOMAL PEPTIDE SYNTHETASE"/>
    <property type="match status" value="1"/>
</dbReference>
<dbReference type="InterPro" id="IPR023213">
    <property type="entry name" value="CAT-like_dom_sf"/>
</dbReference>
<dbReference type="PROSITE" id="PS00455">
    <property type="entry name" value="AMP_BINDING"/>
    <property type="match status" value="1"/>
</dbReference>
<keyword evidence="3" id="KW-0597">Phosphoprotein</keyword>
<dbReference type="PROSITE" id="PS00012">
    <property type="entry name" value="PHOSPHOPANTETHEINE"/>
    <property type="match status" value="1"/>
</dbReference>
<dbReference type="PANTHER" id="PTHR45527:SF1">
    <property type="entry name" value="FATTY ACID SYNTHASE"/>
    <property type="match status" value="1"/>
</dbReference>
<dbReference type="Gene3D" id="1.10.1200.10">
    <property type="entry name" value="ACP-like"/>
    <property type="match status" value="1"/>
</dbReference>
<dbReference type="InterPro" id="IPR000873">
    <property type="entry name" value="AMP-dep_synth/lig_dom"/>
</dbReference>
<dbReference type="NCBIfam" id="TIGR01733">
    <property type="entry name" value="AA-adenyl-dom"/>
    <property type="match status" value="1"/>
</dbReference>
<dbReference type="InterPro" id="IPR001242">
    <property type="entry name" value="Condensation_dom"/>
</dbReference>
<keyword evidence="6" id="KW-1185">Reference proteome</keyword>
<dbReference type="InterPro" id="IPR045851">
    <property type="entry name" value="AMP-bd_C_sf"/>
</dbReference>
<evidence type="ECO:0000313" key="5">
    <source>
        <dbReference type="EMBL" id="NSL87203.1"/>
    </source>
</evidence>
<dbReference type="PROSITE" id="PS50075">
    <property type="entry name" value="CARRIER"/>
    <property type="match status" value="1"/>
</dbReference>
<dbReference type="InterPro" id="IPR042099">
    <property type="entry name" value="ANL_N_sf"/>
</dbReference>
<comment type="cofactor">
    <cofactor evidence="1">
        <name>pantetheine 4'-phosphate</name>
        <dbReference type="ChEBI" id="CHEBI:47942"/>
    </cofactor>
</comment>
<dbReference type="Gene3D" id="3.30.300.30">
    <property type="match status" value="1"/>
</dbReference>
<feature type="domain" description="Carrier" evidence="4">
    <location>
        <begin position="757"/>
        <end position="834"/>
    </location>
</feature>
<evidence type="ECO:0000313" key="6">
    <source>
        <dbReference type="Proteomes" id="UP000281028"/>
    </source>
</evidence>
<dbReference type="EMBL" id="RIAR02000001">
    <property type="protein sequence ID" value="NSL87203.1"/>
    <property type="molecule type" value="Genomic_DNA"/>
</dbReference>
<dbReference type="InterPro" id="IPR020845">
    <property type="entry name" value="AMP-binding_CS"/>
</dbReference>
<dbReference type="GO" id="GO:0005737">
    <property type="term" value="C:cytoplasm"/>
    <property type="evidence" value="ECO:0007669"/>
    <property type="project" value="TreeGrafter"/>
</dbReference>
<dbReference type="SUPFAM" id="SSF47336">
    <property type="entry name" value="ACP-like"/>
    <property type="match status" value="1"/>
</dbReference>
<protein>
    <submittedName>
        <fullName evidence="5">Amino acid adenylation domain-containing protein</fullName>
    </submittedName>
</protein>
<dbReference type="InterPro" id="IPR036736">
    <property type="entry name" value="ACP-like_sf"/>
</dbReference>
<dbReference type="InterPro" id="IPR006162">
    <property type="entry name" value="Ppantetheine_attach_site"/>
</dbReference>
<comment type="caution">
    <text evidence="5">The sequence shown here is derived from an EMBL/GenBank/DDBJ whole genome shotgun (WGS) entry which is preliminary data.</text>
</comment>
<dbReference type="GO" id="GO:0031177">
    <property type="term" value="F:phosphopantetheine binding"/>
    <property type="evidence" value="ECO:0007669"/>
    <property type="project" value="InterPro"/>
</dbReference>
<dbReference type="InterPro" id="IPR009081">
    <property type="entry name" value="PP-bd_ACP"/>
</dbReference>
<dbReference type="SUPFAM" id="SSF56801">
    <property type="entry name" value="Acetyl-CoA synthetase-like"/>
    <property type="match status" value="1"/>
</dbReference>
<dbReference type="CDD" id="cd05930">
    <property type="entry name" value="A_NRPS"/>
    <property type="match status" value="1"/>
</dbReference>
<evidence type="ECO:0000256" key="2">
    <source>
        <dbReference type="ARBA" id="ARBA00022450"/>
    </source>
</evidence>
<dbReference type="Pfam" id="PF00550">
    <property type="entry name" value="PP-binding"/>
    <property type="match status" value="1"/>
</dbReference>
<proteinExistence type="predicted"/>
<dbReference type="GO" id="GO:0003824">
    <property type="term" value="F:catalytic activity"/>
    <property type="evidence" value="ECO:0007669"/>
    <property type="project" value="InterPro"/>
</dbReference>
<keyword evidence="2" id="KW-0596">Phosphopantetheine</keyword>
<dbReference type="Pfam" id="PF00668">
    <property type="entry name" value="Condensation"/>
    <property type="match status" value="1"/>
</dbReference>
<dbReference type="AlphaFoldDB" id="A0A9Q5GVS5"/>
<evidence type="ECO:0000256" key="1">
    <source>
        <dbReference type="ARBA" id="ARBA00001957"/>
    </source>
</evidence>
<sequence length="1272" mass="141032">MINIDERQLVLTSAQFAEARHYWEAVSSDIAAWDMQAARLPCSGSHHRDVSAARKCMARELSPAIAERVARLSAGSSTNQLAVWLTVVAALMRIYTGEDHLILGIPLHPHSGTSYGPENGLLSCTCSMDKATTFRTLLTATAEKITRALQFGDFPSDRLLPAQKVPAVLVTPGNPEQPDPAWPPLQIIFGYECTAHTATLYANYETTYLSEEEICHMMEYAELLLAGMLSGPDQPLATISIVPAAFRTQLEQLHAASVPVATAQHLSDAWSEVVNRYGEHTAACDMQQSYTYEALNRHAASLAAQMRQAGVKRGSRVILMLPPAVILPLSILACFKCGVAFVPVDPDIPAERLREITAESAAVCLLTTSSLNREMPEGLPVLRADELHATPAVLTEEPPGTPEDEAYVIFTSGSTGTPKGVVITHRSLHNYIHFLVRRATLTSADATVLTSSYAFDLGYTSLFPILFAGGVLHLLPKEIYLDTSVFLPYVQQHAVTFLKATPSFLLLLSGNRQLLRQYGQSLRLIVSGGEQFNMHVPDNFFASLENVQLMNHYGPTETTIGILTEMVTRSSLEQFRMQPVLGAPIAGTQVFVADKYLNMLPPGVRGELYVSGECLFKGYLKAAHTTDKLIPHPFIPGQLCYRTGDIVSWTDDFRLQFWGRNDSQVKLHGYRIDLKEIEKHLLLYPGTDQVHAAVVSVGNTSAIEAWYTAAVKIPAAAIRAFLLERLPFYMIPAACTQIEKFELTFNGKIDTRQLAGKGIDAAATDIAAIWMGVLGLGDTPPDPAASFFSCGGHSLQAIELIGRIKEQLHRTVTIGDIYRYPELGRFTAFVNSLPDEATPQLYHAEEKEYYPCTHAQRRMFVLQAMEPASCAYNKPVVMQLNGVFDIARYQEAIDKLIERHECLRTSFHVMEDDICQQVHPPASCAVRVKDVTGTDAGFFLRGLVRPFNLEQSPLVRSTVLQTGSEAYLLFLDVHHITSDALSTQLLIEELFAIYSGSAVPAPDFQFRDYAVWTNSEDYQHKLAYQRSFWKEYLQGASRTPLPGILPGRPPKAGGKADVRHGYIDGELFSRISDFIRTKQVTLFSFMLAGFQALLYRLTGAMDILVGSSVDGRDASWQKHIAGIFINTITIRQAVQPRQSFNDFLEDVAANIASVLQHRQYPFDLLVEDLQEVPVPGRHPFFDVFFEQLPFSRELPELQDLRIAFRPSDVAAAKFPLAVYLLPATDTLRIDIECDQGIYPDDFASNFLTQYISLIRQVCQQPDIAIDALSADK</sequence>
<dbReference type="Proteomes" id="UP000281028">
    <property type="component" value="Unassembled WGS sequence"/>
</dbReference>
<dbReference type="SMART" id="SM00823">
    <property type="entry name" value="PKS_PP"/>
    <property type="match status" value="1"/>
</dbReference>
<organism evidence="5 6">
    <name type="scientific">Chitinophaga solisilvae</name>
    <dbReference type="NCBI Taxonomy" id="1233460"/>
    <lineage>
        <taxon>Bacteria</taxon>
        <taxon>Pseudomonadati</taxon>
        <taxon>Bacteroidota</taxon>
        <taxon>Chitinophagia</taxon>
        <taxon>Chitinophagales</taxon>
        <taxon>Chitinophagaceae</taxon>
        <taxon>Chitinophaga</taxon>
    </lineage>
</organism>
<dbReference type="Gene3D" id="3.30.559.10">
    <property type="entry name" value="Chloramphenicol acetyltransferase-like domain"/>
    <property type="match status" value="1"/>
</dbReference>
<dbReference type="Gene3D" id="3.40.50.12780">
    <property type="entry name" value="N-terminal domain of ligase-like"/>
    <property type="match status" value="1"/>
</dbReference>